<gene>
    <name evidence="1" type="ORF">LOY88_005251</name>
</gene>
<dbReference type="EMBL" id="JALBCA010000090">
    <property type="protein sequence ID" value="KAI2383443.1"/>
    <property type="molecule type" value="Genomic_DNA"/>
</dbReference>
<organism evidence="1">
    <name type="scientific">Ophidiomyces ophidiicola</name>
    <dbReference type="NCBI Taxonomy" id="1387563"/>
    <lineage>
        <taxon>Eukaryota</taxon>
        <taxon>Fungi</taxon>
        <taxon>Dikarya</taxon>
        <taxon>Ascomycota</taxon>
        <taxon>Pezizomycotina</taxon>
        <taxon>Eurotiomycetes</taxon>
        <taxon>Eurotiomycetidae</taxon>
        <taxon>Onygenales</taxon>
        <taxon>Onygenaceae</taxon>
        <taxon>Ophidiomyces</taxon>
    </lineage>
</organism>
<reference evidence="1" key="1">
    <citation type="journal article" date="2022" name="bioRxiv">
        <title>Population genetic analysis of Ophidiomyces ophidiicola, the causative agent of snake fungal disease, indicates recent introductions to the USA.</title>
        <authorList>
            <person name="Ladner J.T."/>
            <person name="Palmer J.M."/>
            <person name="Ettinger C.L."/>
            <person name="Stajich J.E."/>
            <person name="Farrell T.M."/>
            <person name="Glorioso B.M."/>
            <person name="Lawson B."/>
            <person name="Price S.J."/>
            <person name="Stengle A.G."/>
            <person name="Grear D.A."/>
            <person name="Lorch J.M."/>
        </authorList>
    </citation>
    <scope>NUCLEOTIDE SEQUENCE</scope>
    <source>
        <strain evidence="1">NWHC 24266-5</strain>
    </source>
</reference>
<evidence type="ECO:0000313" key="1">
    <source>
        <dbReference type="EMBL" id="KAI2383443.1"/>
    </source>
</evidence>
<proteinExistence type="predicted"/>
<sequence>METRSDYTVTLTHATPQPPFRLLELPEELLTLLTSENPPKISFKSPLPSPAISSGSGPSVNQGTATAFVNLCTDTKTYSLRQVHSSNSIFVMKPSQLLRDNEKKYDNPDTDTAGAVTLISLCKSTLELQKTEDGFSALPYLSKILQPYDTFDIEDDSMDIDDMATTSRVSATDRHKALAAIFADVPLSANECHRAWTDLCAFIHKDKEGVPIPSQPSAAAKLAAWKKILEESVLQGIDLEKQFLVKDVWTSASDDPNEEAVAGFPKRLIEAIVRRVMEDSPPGIRNQVFSDLQWASLEKETTIAWVGSVYLEAFAPSPQYAISHTEFVEIWKDLVPERWRNEITIDLIKASHVICQSPFVLHGLTGKFE</sequence>
<comment type="caution">
    <text evidence="1">The sequence shown here is derived from an EMBL/GenBank/DDBJ whole genome shotgun (WGS) entry which is preliminary data.</text>
</comment>
<protein>
    <submittedName>
        <fullName evidence="1">Uncharacterized protein</fullName>
    </submittedName>
</protein>
<name>A0ACB8UR89_9EURO</name>
<accession>A0ACB8UR89</accession>